<dbReference type="GeneID" id="100635839"/>
<organism evidence="4 5">
    <name type="scientific">Amphimedon queenslandica</name>
    <name type="common">Sponge</name>
    <dbReference type="NCBI Taxonomy" id="400682"/>
    <lineage>
        <taxon>Eukaryota</taxon>
        <taxon>Metazoa</taxon>
        <taxon>Porifera</taxon>
        <taxon>Demospongiae</taxon>
        <taxon>Heteroscleromorpha</taxon>
        <taxon>Haplosclerida</taxon>
        <taxon>Niphatidae</taxon>
        <taxon>Amphimedon</taxon>
    </lineage>
</organism>
<feature type="compositionally biased region" description="Basic and acidic residues" evidence="2">
    <location>
        <begin position="140"/>
        <end position="152"/>
    </location>
</feature>
<name>A0AAN0JRJ4_AMPQE</name>
<evidence type="ECO:0000313" key="5">
    <source>
        <dbReference type="Proteomes" id="UP000007879"/>
    </source>
</evidence>
<dbReference type="InterPro" id="IPR050164">
    <property type="entry name" value="Peptidase_C19"/>
</dbReference>
<reference evidence="4" key="2">
    <citation type="submission" date="2024-06" db="UniProtKB">
        <authorList>
            <consortium name="EnsemblMetazoa"/>
        </authorList>
    </citation>
    <scope>IDENTIFICATION</scope>
</reference>
<dbReference type="SUPFAM" id="SSF54001">
    <property type="entry name" value="Cysteine proteinases"/>
    <property type="match status" value="1"/>
</dbReference>
<comment type="similarity">
    <text evidence="1">Belongs to the peptidase C19 family.</text>
</comment>
<evidence type="ECO:0000256" key="1">
    <source>
        <dbReference type="RuleBase" id="RU366025"/>
    </source>
</evidence>
<evidence type="ECO:0000256" key="2">
    <source>
        <dbReference type="SAM" id="MobiDB-lite"/>
    </source>
</evidence>
<keyword evidence="5" id="KW-1185">Reference proteome</keyword>
<keyword evidence="1" id="KW-0833">Ubl conjugation pathway</keyword>
<keyword evidence="1" id="KW-0645">Protease</keyword>
<feature type="compositionally biased region" description="Polar residues" evidence="2">
    <location>
        <begin position="880"/>
        <end position="893"/>
    </location>
</feature>
<dbReference type="KEGG" id="aqu:100635839"/>
<dbReference type="InterPro" id="IPR028889">
    <property type="entry name" value="USP"/>
</dbReference>
<dbReference type="Proteomes" id="UP000007879">
    <property type="component" value="Unassembled WGS sequence"/>
</dbReference>
<feature type="domain" description="USP" evidence="3">
    <location>
        <begin position="99"/>
        <end position="497"/>
    </location>
</feature>
<dbReference type="GO" id="GO:0006508">
    <property type="term" value="P:proteolysis"/>
    <property type="evidence" value="ECO:0007669"/>
    <property type="project" value="UniProtKB-KW"/>
</dbReference>
<dbReference type="AlphaFoldDB" id="A0AAN0JRJ4"/>
<dbReference type="InterPro" id="IPR021905">
    <property type="entry name" value="DUF3517"/>
</dbReference>
<keyword evidence="1" id="KW-0788">Thiol protease</keyword>
<dbReference type="CDD" id="cd02659">
    <property type="entry name" value="peptidase_C19C"/>
    <property type="match status" value="1"/>
</dbReference>
<dbReference type="GO" id="GO:0005634">
    <property type="term" value="C:nucleus"/>
    <property type="evidence" value="ECO:0007669"/>
    <property type="project" value="TreeGrafter"/>
</dbReference>
<dbReference type="Pfam" id="PF12030">
    <property type="entry name" value="DUF3517"/>
    <property type="match status" value="1"/>
</dbReference>
<reference evidence="5" key="1">
    <citation type="journal article" date="2010" name="Nature">
        <title>The Amphimedon queenslandica genome and the evolution of animal complexity.</title>
        <authorList>
            <person name="Srivastava M."/>
            <person name="Simakov O."/>
            <person name="Chapman J."/>
            <person name="Fahey B."/>
            <person name="Gauthier M.E."/>
            <person name="Mitros T."/>
            <person name="Richards G.S."/>
            <person name="Conaco C."/>
            <person name="Dacre M."/>
            <person name="Hellsten U."/>
            <person name="Larroux C."/>
            <person name="Putnam N.H."/>
            <person name="Stanke M."/>
            <person name="Adamska M."/>
            <person name="Darling A."/>
            <person name="Degnan S.M."/>
            <person name="Oakley T.H."/>
            <person name="Plachetzki D.C."/>
            <person name="Zhai Y."/>
            <person name="Adamski M."/>
            <person name="Calcino A."/>
            <person name="Cummins S.F."/>
            <person name="Goodstein D.M."/>
            <person name="Harris C."/>
            <person name="Jackson D.J."/>
            <person name="Leys S.P."/>
            <person name="Shu S."/>
            <person name="Woodcroft B.J."/>
            <person name="Vervoort M."/>
            <person name="Kosik K.S."/>
            <person name="Manning G."/>
            <person name="Degnan B.M."/>
            <person name="Rokhsar D.S."/>
        </authorList>
    </citation>
    <scope>NUCLEOTIDE SEQUENCE [LARGE SCALE GENOMIC DNA]</scope>
</reference>
<dbReference type="EnsemblMetazoa" id="XM_020004060.1">
    <property type="protein sequence ID" value="XP_019859619.1"/>
    <property type="gene ID" value="LOC100635839"/>
</dbReference>
<evidence type="ECO:0000313" key="4">
    <source>
        <dbReference type="EnsemblMetazoa" id="XP_019859619.1"/>
    </source>
</evidence>
<dbReference type="PROSITE" id="PS50235">
    <property type="entry name" value="USP_3"/>
    <property type="match status" value="1"/>
</dbReference>
<feature type="region of interest" description="Disordered" evidence="2">
    <location>
        <begin position="372"/>
        <end position="398"/>
    </location>
</feature>
<dbReference type="GO" id="GO:0005829">
    <property type="term" value="C:cytosol"/>
    <property type="evidence" value="ECO:0007669"/>
    <property type="project" value="TreeGrafter"/>
</dbReference>
<dbReference type="PANTHER" id="PTHR24006">
    <property type="entry name" value="UBIQUITIN CARBOXYL-TERMINAL HYDROLASE"/>
    <property type="match status" value="1"/>
</dbReference>
<feature type="region of interest" description="Disordered" evidence="2">
    <location>
        <begin position="880"/>
        <end position="945"/>
    </location>
</feature>
<dbReference type="InterPro" id="IPR018200">
    <property type="entry name" value="USP_CS"/>
</dbReference>
<accession>A0AAN0JRJ4</accession>
<sequence length="945" mass="107664">MNLIPNLINHFLFPASRLVKKLKTTPDLQYNDELASGICSSPDSIQACYKLLNALCVGVKENIEILSELISDIFYNDEPPLVEWEYYPHVGPRPTRGYVGLKNAGATCYMNAVLQQLYMISPVRNGVLSLSEPAVQLINETDKTEQDNKGKSVDGPLVPASTDRKETHIKVLMQLQTIFGHLLEGKVQFYVPKGFWKDFRLEGQQVNLREQHDAFEFFNTLVDSVDEGLKAYNATPIISQVLGGSFADQKICKGCPHRFSREEPFTAINVDIRLHHNLFESLDSYVKGDLLEGANAYRCEICNKEVDTVKRMCINKLPQVLVIQLKRFDYDWEREMAIKFNDYFEFPKEFDLSPYTAAGLAEIEGERIPFTTTNTDTKKEGGGGGGGGVKGEGADNDDPSMSTKYRLRGILVHSGQASGGHYYSFINVKPPGSDQAKWFKFDDGDVSEAKMEDEEEFRNQTFGGDYTGEVYDHVLKKSHQRRQKRWWSAYLLFYDRIRKDGTDLTSGDDSSCSVPSPIMKLVQKQNLDYLHIKSHFSIPYYQFMKQLLIINYNFAKTQIDANNPNEPMVRINVSTQSIHGSKNRQHLLRLGVPAQFIALSLDEGPGPALRSPYADISRLYSVVSVLVRSCDVSIIQRSSKEGTEVLPNPYADPELCEKLSNDLLHWLYERTSIQQSTTYVKKLIEDNSPIEETLRFLGFCSWENWEFSAVVIADLLMEIATVQPFDMRPYLDLLYHLLTMADSWQHTRIRAMFLGLQDRVDGMMTMIQHGQTHVVQQKRAYLCIKFIINLCSRCQLTMVVLDEDVHLKRLWQFSIQWLQNELDRRQYTTSTYPYTGWSPPAQSNEVSNSYFLERSNSAKMTLSRARELFPIEVEQFESNIESTETSFDQSSSLLEKDNNSSLPIEGEVGGPETTEIIDFEGERGGQGEEGQTDLTENKMVHTDLD</sequence>
<protein>
    <recommendedName>
        <fullName evidence="1">Ubiquitin carboxyl-terminal hydrolase</fullName>
        <ecNumber evidence="1">3.4.19.12</ecNumber>
    </recommendedName>
</protein>
<dbReference type="InterPro" id="IPR001394">
    <property type="entry name" value="Peptidase_C19_UCH"/>
</dbReference>
<dbReference type="PANTHER" id="PTHR24006:SF925">
    <property type="entry name" value="UBIQUITINYL HYDROLASE 1"/>
    <property type="match status" value="1"/>
</dbReference>
<dbReference type="PROSITE" id="PS00972">
    <property type="entry name" value="USP_1"/>
    <property type="match status" value="1"/>
</dbReference>
<dbReference type="PROSITE" id="PS00973">
    <property type="entry name" value="USP_2"/>
    <property type="match status" value="1"/>
</dbReference>
<dbReference type="InterPro" id="IPR038765">
    <property type="entry name" value="Papain-like_cys_pep_sf"/>
</dbReference>
<proteinExistence type="inferred from homology"/>
<dbReference type="Pfam" id="PF00443">
    <property type="entry name" value="UCH"/>
    <property type="match status" value="1"/>
</dbReference>
<comment type="catalytic activity">
    <reaction evidence="1">
        <text>Thiol-dependent hydrolysis of ester, thioester, amide, peptide and isopeptide bonds formed by the C-terminal Gly of ubiquitin (a 76-residue protein attached to proteins as an intracellular targeting signal).</text>
        <dbReference type="EC" id="3.4.19.12"/>
    </reaction>
</comment>
<dbReference type="Gene3D" id="3.90.70.10">
    <property type="entry name" value="Cysteine proteinases"/>
    <property type="match status" value="1"/>
</dbReference>
<feature type="compositionally biased region" description="Gly residues" evidence="2">
    <location>
        <begin position="382"/>
        <end position="391"/>
    </location>
</feature>
<evidence type="ECO:0000259" key="3">
    <source>
        <dbReference type="PROSITE" id="PS50235"/>
    </source>
</evidence>
<dbReference type="GO" id="GO:0004843">
    <property type="term" value="F:cysteine-type deubiquitinase activity"/>
    <property type="evidence" value="ECO:0007669"/>
    <property type="project" value="UniProtKB-UniRule"/>
</dbReference>
<feature type="region of interest" description="Disordered" evidence="2">
    <location>
        <begin position="140"/>
        <end position="159"/>
    </location>
</feature>
<keyword evidence="1" id="KW-0378">Hydrolase</keyword>
<dbReference type="GO" id="GO:0016477">
    <property type="term" value="P:cell migration"/>
    <property type="evidence" value="ECO:0007669"/>
    <property type="project" value="TreeGrafter"/>
</dbReference>
<dbReference type="EC" id="3.4.19.12" evidence="1"/>
<dbReference type="RefSeq" id="XP_019859619.1">
    <property type="nucleotide sequence ID" value="XM_020004060.1"/>
</dbReference>
<dbReference type="GO" id="GO:0016579">
    <property type="term" value="P:protein deubiquitination"/>
    <property type="evidence" value="ECO:0007669"/>
    <property type="project" value="InterPro"/>
</dbReference>
<feature type="compositionally biased region" description="Basic and acidic residues" evidence="2">
    <location>
        <begin position="935"/>
        <end position="945"/>
    </location>
</feature>